<protein>
    <submittedName>
        <fullName evidence="6">HU family DNA-binding protein</fullName>
    </submittedName>
</protein>
<accession>A0ABU5I5C6</accession>
<evidence type="ECO:0000256" key="2">
    <source>
        <dbReference type="ARBA" id="ARBA00023067"/>
    </source>
</evidence>
<dbReference type="SMART" id="SM00411">
    <property type="entry name" value="BHL"/>
    <property type="match status" value="1"/>
</dbReference>
<dbReference type="Pfam" id="PF00216">
    <property type="entry name" value="Bac_DNA_binding"/>
    <property type="match status" value="1"/>
</dbReference>
<reference evidence="6 7" key="1">
    <citation type="submission" date="2023-12" db="EMBL/GenBank/DDBJ databases">
        <title>Description of Novel Strain Fulvimarina sp. 2208YS6-2-32 isolated from Uroteuthis (Photololigo) edulis.</title>
        <authorList>
            <person name="Park J.-S."/>
        </authorList>
    </citation>
    <scope>NUCLEOTIDE SEQUENCE [LARGE SCALE GENOMIC DNA]</scope>
    <source>
        <strain evidence="6 7">2208YS6-2-32</strain>
    </source>
</reference>
<dbReference type="PROSITE" id="PS00045">
    <property type="entry name" value="HISTONE_LIKE"/>
    <property type="match status" value="1"/>
</dbReference>
<dbReference type="EMBL" id="JAXLPB010000005">
    <property type="protein sequence ID" value="MDY8110582.1"/>
    <property type="molecule type" value="Genomic_DNA"/>
</dbReference>
<dbReference type="CDD" id="cd13831">
    <property type="entry name" value="HU"/>
    <property type="match status" value="1"/>
</dbReference>
<feature type="region of interest" description="Disordered" evidence="5">
    <location>
        <begin position="57"/>
        <end position="91"/>
    </location>
</feature>
<gene>
    <name evidence="6" type="ORF">U0C82_15675</name>
</gene>
<comment type="similarity">
    <text evidence="1 4">Belongs to the bacterial histone-like protein family.</text>
</comment>
<keyword evidence="3 6" id="KW-0238">DNA-binding</keyword>
<dbReference type="Proteomes" id="UP001294412">
    <property type="component" value="Unassembled WGS sequence"/>
</dbReference>
<dbReference type="PANTHER" id="PTHR33175:SF3">
    <property type="entry name" value="DNA-BINDING PROTEIN HU-BETA"/>
    <property type="match status" value="1"/>
</dbReference>
<proteinExistence type="inferred from homology"/>
<sequence length="91" mass="9530">MNKNELVSAVAEKSDLSKQQATAAVDAVFSTIETTLADGGDIRLVGFGTFAVTHRNASKGRNPSTGAEVDIPARNVPKFTPGKGLKESVNK</sequence>
<evidence type="ECO:0000256" key="4">
    <source>
        <dbReference type="RuleBase" id="RU003939"/>
    </source>
</evidence>
<dbReference type="PANTHER" id="PTHR33175">
    <property type="entry name" value="DNA-BINDING PROTEIN HU"/>
    <property type="match status" value="1"/>
</dbReference>
<evidence type="ECO:0000256" key="1">
    <source>
        <dbReference type="ARBA" id="ARBA00010529"/>
    </source>
</evidence>
<keyword evidence="7" id="KW-1185">Reference proteome</keyword>
<organism evidence="6 7">
    <name type="scientific">Fulvimarina uroteuthidis</name>
    <dbReference type="NCBI Taxonomy" id="3098149"/>
    <lineage>
        <taxon>Bacteria</taxon>
        <taxon>Pseudomonadati</taxon>
        <taxon>Pseudomonadota</taxon>
        <taxon>Alphaproteobacteria</taxon>
        <taxon>Hyphomicrobiales</taxon>
        <taxon>Aurantimonadaceae</taxon>
        <taxon>Fulvimarina</taxon>
    </lineage>
</organism>
<dbReference type="PRINTS" id="PR01727">
    <property type="entry name" value="DNABINDINGHU"/>
</dbReference>
<evidence type="ECO:0000313" key="6">
    <source>
        <dbReference type="EMBL" id="MDY8110582.1"/>
    </source>
</evidence>
<dbReference type="InterPro" id="IPR000119">
    <property type="entry name" value="Hist_DNA-bd"/>
</dbReference>
<evidence type="ECO:0000256" key="5">
    <source>
        <dbReference type="SAM" id="MobiDB-lite"/>
    </source>
</evidence>
<dbReference type="InterPro" id="IPR010992">
    <property type="entry name" value="IHF-like_DNA-bd_dom_sf"/>
</dbReference>
<dbReference type="GO" id="GO:0003677">
    <property type="term" value="F:DNA binding"/>
    <property type="evidence" value="ECO:0007669"/>
    <property type="project" value="UniProtKB-KW"/>
</dbReference>
<dbReference type="SUPFAM" id="SSF47729">
    <property type="entry name" value="IHF-like DNA-binding proteins"/>
    <property type="match status" value="1"/>
</dbReference>
<name>A0ABU5I5C6_9HYPH</name>
<evidence type="ECO:0000313" key="7">
    <source>
        <dbReference type="Proteomes" id="UP001294412"/>
    </source>
</evidence>
<dbReference type="RefSeq" id="WP_322188287.1">
    <property type="nucleotide sequence ID" value="NZ_JAXLPB010000005.1"/>
</dbReference>
<dbReference type="InterPro" id="IPR020816">
    <property type="entry name" value="Histone-like_DNA-bd_CS"/>
</dbReference>
<evidence type="ECO:0000256" key="3">
    <source>
        <dbReference type="ARBA" id="ARBA00023125"/>
    </source>
</evidence>
<keyword evidence="2" id="KW-0226">DNA condensation</keyword>
<dbReference type="Gene3D" id="4.10.520.10">
    <property type="entry name" value="IHF-like DNA-binding proteins"/>
    <property type="match status" value="1"/>
</dbReference>
<comment type="caution">
    <text evidence="6">The sequence shown here is derived from an EMBL/GenBank/DDBJ whole genome shotgun (WGS) entry which is preliminary data.</text>
</comment>